<dbReference type="EMBL" id="RAVZ01000151">
    <property type="protein sequence ID" value="RKG84615.1"/>
    <property type="molecule type" value="Genomic_DNA"/>
</dbReference>
<sequence length="73" mass="7929">MANDFQFDDDDFAKEAGAASGGRSFDEFECPDCSAHNVGIDTFSNGEEVRCMYCGSEFEARVSSEGKLKLKSA</sequence>
<dbReference type="Gene3D" id="2.20.28.160">
    <property type="match status" value="1"/>
</dbReference>
<dbReference type="Proteomes" id="UP000268094">
    <property type="component" value="Unassembled WGS sequence"/>
</dbReference>
<protein>
    <submittedName>
        <fullName evidence="1">Uncharacterized protein</fullName>
    </submittedName>
</protein>
<dbReference type="RefSeq" id="WP_120542526.1">
    <property type="nucleotide sequence ID" value="NZ_RAVZ01000151.1"/>
</dbReference>
<accession>A0A3A8IMW4</accession>
<dbReference type="OrthoDB" id="5522767at2"/>
<proteinExistence type="predicted"/>
<dbReference type="AlphaFoldDB" id="A0A3A8IMW4"/>
<keyword evidence="2" id="KW-1185">Reference proteome</keyword>
<organism evidence="1 2">
    <name type="scientific">Corallococcus terminator</name>
    <dbReference type="NCBI Taxonomy" id="2316733"/>
    <lineage>
        <taxon>Bacteria</taxon>
        <taxon>Pseudomonadati</taxon>
        <taxon>Myxococcota</taxon>
        <taxon>Myxococcia</taxon>
        <taxon>Myxococcales</taxon>
        <taxon>Cystobacterineae</taxon>
        <taxon>Myxococcaceae</taxon>
        <taxon>Corallococcus</taxon>
    </lineage>
</organism>
<evidence type="ECO:0000313" key="1">
    <source>
        <dbReference type="EMBL" id="RKG84615.1"/>
    </source>
</evidence>
<comment type="caution">
    <text evidence="1">The sequence shown here is derived from an EMBL/GenBank/DDBJ whole genome shotgun (WGS) entry which is preliminary data.</text>
</comment>
<gene>
    <name evidence="1" type="ORF">D7V88_21495</name>
</gene>
<reference evidence="2" key="1">
    <citation type="submission" date="2018-09" db="EMBL/GenBank/DDBJ databases">
        <authorList>
            <person name="Livingstone P.G."/>
            <person name="Whitworth D.E."/>
        </authorList>
    </citation>
    <scope>NUCLEOTIDE SEQUENCE [LARGE SCALE GENOMIC DNA]</scope>
    <source>
        <strain evidence="2">CA054A</strain>
    </source>
</reference>
<evidence type="ECO:0000313" key="2">
    <source>
        <dbReference type="Proteomes" id="UP000268094"/>
    </source>
</evidence>
<name>A0A3A8IMW4_9BACT</name>